<keyword evidence="1" id="KW-1133">Transmembrane helix</keyword>
<dbReference type="InterPro" id="IPR025698">
    <property type="entry name" value="2TM_dom"/>
</dbReference>
<organism evidence="3 4">
    <name type="scientific">Flagellimonas iocasae</name>
    <dbReference type="NCBI Taxonomy" id="2055905"/>
    <lineage>
        <taxon>Bacteria</taxon>
        <taxon>Pseudomonadati</taxon>
        <taxon>Bacteroidota</taxon>
        <taxon>Flavobacteriia</taxon>
        <taxon>Flavobacteriales</taxon>
        <taxon>Flavobacteriaceae</taxon>
        <taxon>Flagellimonas</taxon>
    </lineage>
</organism>
<evidence type="ECO:0000313" key="3">
    <source>
        <dbReference type="EMBL" id="MFD2098208.1"/>
    </source>
</evidence>
<keyword evidence="1" id="KW-0472">Membrane</keyword>
<keyword evidence="4" id="KW-1185">Reference proteome</keyword>
<proteinExistence type="predicted"/>
<evidence type="ECO:0000259" key="2">
    <source>
        <dbReference type="Pfam" id="PF13239"/>
    </source>
</evidence>
<feature type="domain" description="2TM" evidence="2">
    <location>
        <begin position="10"/>
        <end position="100"/>
    </location>
</feature>
<accession>A0ABW4XSX7</accession>
<dbReference type="EMBL" id="JBHUHU010000001">
    <property type="protein sequence ID" value="MFD2098208.1"/>
    <property type="molecule type" value="Genomic_DNA"/>
</dbReference>
<gene>
    <name evidence="3" type="ORF">ACFSJE_00390</name>
</gene>
<feature type="transmembrane region" description="Helical" evidence="1">
    <location>
        <begin position="58"/>
        <end position="80"/>
    </location>
</feature>
<dbReference type="Pfam" id="PF13239">
    <property type="entry name" value="2TM"/>
    <property type="match status" value="1"/>
</dbReference>
<dbReference type="RefSeq" id="WP_379828953.1">
    <property type="nucleotide sequence ID" value="NZ_JBHUHU010000001.1"/>
</dbReference>
<keyword evidence="1" id="KW-0812">Transmembrane</keyword>
<dbReference type="Proteomes" id="UP001597342">
    <property type="component" value="Unassembled WGS sequence"/>
</dbReference>
<comment type="caution">
    <text evidence="3">The sequence shown here is derived from an EMBL/GenBank/DDBJ whole genome shotgun (WGS) entry which is preliminary data.</text>
</comment>
<evidence type="ECO:0000313" key="4">
    <source>
        <dbReference type="Proteomes" id="UP001597342"/>
    </source>
</evidence>
<evidence type="ECO:0000256" key="1">
    <source>
        <dbReference type="SAM" id="Phobius"/>
    </source>
</evidence>
<protein>
    <submittedName>
        <fullName evidence="3">2TM domain-containing protein</fullName>
    </submittedName>
</protein>
<reference evidence="4" key="1">
    <citation type="journal article" date="2019" name="Int. J. Syst. Evol. Microbiol.">
        <title>The Global Catalogue of Microorganisms (GCM) 10K type strain sequencing project: providing services to taxonomists for standard genome sequencing and annotation.</title>
        <authorList>
            <consortium name="The Broad Institute Genomics Platform"/>
            <consortium name="The Broad Institute Genome Sequencing Center for Infectious Disease"/>
            <person name="Wu L."/>
            <person name="Ma J."/>
        </authorList>
    </citation>
    <scope>NUCLEOTIDE SEQUENCE [LARGE SCALE GENOMIC DNA]</scope>
    <source>
        <strain evidence="4">JCM 3389</strain>
    </source>
</reference>
<sequence length="110" mass="13747">MENLENKYDRASKRVKELKDFYRHLKIFIIVNAIFYLFKFGVLQPYLPNGIELRPYYFNWVDINLVIWILILAIHAGYLFRHKLPFLQKWEERQIQKYMEQEERETNKYR</sequence>
<name>A0ABW4XSX7_9FLAO</name>
<feature type="transmembrane region" description="Helical" evidence="1">
    <location>
        <begin position="21"/>
        <end position="38"/>
    </location>
</feature>